<sequence>MKGFMTLILFIFASILASSIAYDLGEKVPQCAGPIYKNAPVFADPADCTKYFECDFGGYLVQKDCGDGTRFDPENNVCVHKSTDSC</sequence>
<reference evidence="3" key="1">
    <citation type="submission" date="2018-04" db="EMBL/GenBank/DDBJ databases">
        <authorList>
            <person name="Go L.Y."/>
            <person name="Mitchell J.A."/>
        </authorList>
    </citation>
    <scope>NUCLEOTIDE SEQUENCE</scope>
    <source>
        <tissue evidence="3">Whole organism</tissue>
    </source>
</reference>
<feature type="signal peptide" evidence="1">
    <location>
        <begin position="1"/>
        <end position="21"/>
    </location>
</feature>
<dbReference type="InterPro" id="IPR002557">
    <property type="entry name" value="Chitin-bd_dom"/>
</dbReference>
<reference evidence="4" key="2">
    <citation type="submission" date="2018-07" db="EMBL/GenBank/DDBJ databases">
        <authorList>
            <person name="Quirk P.G."/>
            <person name="Krulwich T.A."/>
        </authorList>
    </citation>
    <scope>NUCLEOTIDE SEQUENCE</scope>
</reference>
<dbReference type="SUPFAM" id="SSF57625">
    <property type="entry name" value="Invertebrate chitin-binding proteins"/>
    <property type="match status" value="1"/>
</dbReference>
<dbReference type="GO" id="GO:0008061">
    <property type="term" value="F:chitin binding"/>
    <property type="evidence" value="ECO:0007669"/>
    <property type="project" value="InterPro"/>
</dbReference>
<dbReference type="InterPro" id="IPR036508">
    <property type="entry name" value="Chitin-bd_dom_sf"/>
</dbReference>
<feature type="chain" id="PRO_5033343130" evidence="1">
    <location>
        <begin position="22"/>
        <end position="86"/>
    </location>
</feature>
<feature type="domain" description="Chitin-binding type-2" evidence="2">
    <location>
        <begin position="28"/>
        <end position="86"/>
    </location>
</feature>
<accession>A0A336M4D5</accession>
<keyword evidence="1" id="KW-0732">Signal</keyword>
<evidence type="ECO:0000256" key="1">
    <source>
        <dbReference type="SAM" id="SignalP"/>
    </source>
</evidence>
<dbReference type="GO" id="GO:0005576">
    <property type="term" value="C:extracellular region"/>
    <property type="evidence" value="ECO:0007669"/>
    <property type="project" value="InterPro"/>
</dbReference>
<proteinExistence type="predicted"/>
<dbReference type="PROSITE" id="PS50940">
    <property type="entry name" value="CHIT_BIND_II"/>
    <property type="match status" value="1"/>
</dbReference>
<dbReference type="SMART" id="SM00494">
    <property type="entry name" value="ChtBD2"/>
    <property type="match status" value="1"/>
</dbReference>
<dbReference type="Pfam" id="PF01607">
    <property type="entry name" value="CBM_14"/>
    <property type="match status" value="1"/>
</dbReference>
<organism evidence="4">
    <name type="scientific">Culicoides sonorensis</name>
    <name type="common">Biting midge</name>
    <dbReference type="NCBI Taxonomy" id="179676"/>
    <lineage>
        <taxon>Eukaryota</taxon>
        <taxon>Metazoa</taxon>
        <taxon>Ecdysozoa</taxon>
        <taxon>Arthropoda</taxon>
        <taxon>Hexapoda</taxon>
        <taxon>Insecta</taxon>
        <taxon>Pterygota</taxon>
        <taxon>Neoptera</taxon>
        <taxon>Endopterygota</taxon>
        <taxon>Diptera</taxon>
        <taxon>Nematocera</taxon>
        <taxon>Chironomoidea</taxon>
        <taxon>Ceratopogonidae</taxon>
        <taxon>Ceratopogoninae</taxon>
        <taxon>Culicoides</taxon>
        <taxon>Monoculicoides</taxon>
    </lineage>
</organism>
<evidence type="ECO:0000313" key="4">
    <source>
        <dbReference type="EMBL" id="SSX24830.1"/>
    </source>
</evidence>
<dbReference type="AlphaFoldDB" id="A0A336M4D5"/>
<protein>
    <submittedName>
        <fullName evidence="4">CSON011550 protein</fullName>
    </submittedName>
</protein>
<dbReference type="EMBL" id="UFQT01000502">
    <property type="protein sequence ID" value="SSX24830.1"/>
    <property type="molecule type" value="Genomic_DNA"/>
</dbReference>
<dbReference type="EMBL" id="UFQS01000502">
    <property type="protein sequence ID" value="SSX04466.1"/>
    <property type="molecule type" value="Genomic_DNA"/>
</dbReference>
<evidence type="ECO:0000313" key="3">
    <source>
        <dbReference type="EMBL" id="SSX04466.1"/>
    </source>
</evidence>
<dbReference type="VEuPathDB" id="VectorBase:CSON011550"/>
<gene>
    <name evidence="4" type="primary">CSON011550</name>
</gene>
<dbReference type="Gene3D" id="2.170.140.10">
    <property type="entry name" value="Chitin binding domain"/>
    <property type="match status" value="1"/>
</dbReference>
<name>A0A336M4D5_CULSO</name>
<evidence type="ECO:0000259" key="2">
    <source>
        <dbReference type="PROSITE" id="PS50940"/>
    </source>
</evidence>